<protein>
    <submittedName>
        <fullName evidence="3">NERD domain-containing protein</fullName>
    </submittedName>
</protein>
<evidence type="ECO:0000256" key="1">
    <source>
        <dbReference type="SAM" id="MobiDB-lite"/>
    </source>
</evidence>
<dbReference type="PROSITE" id="PS50965">
    <property type="entry name" value="NERD"/>
    <property type="match status" value="1"/>
</dbReference>
<reference evidence="3 4" key="1">
    <citation type="submission" date="2019-08" db="EMBL/GenBank/DDBJ databases">
        <title>Bacillus genomes from the desert of Cuatro Cienegas, Coahuila.</title>
        <authorList>
            <person name="Olmedo-Alvarez G."/>
        </authorList>
    </citation>
    <scope>NUCLEOTIDE SEQUENCE [LARGE SCALE GENOMIC DNA]</scope>
    <source>
        <strain evidence="3 4">CH98b_3T</strain>
    </source>
</reference>
<feature type="region of interest" description="Disordered" evidence="1">
    <location>
        <begin position="19"/>
        <end position="44"/>
    </location>
</feature>
<proteinExistence type="predicted"/>
<comment type="caution">
    <text evidence="3">The sequence shown here is derived from an EMBL/GenBank/DDBJ whole genome shotgun (WGS) entry which is preliminary data.</text>
</comment>
<dbReference type="OrthoDB" id="569879at2"/>
<dbReference type="AlphaFoldDB" id="A0A5D4TA21"/>
<name>A0A5D4TA21_9BACI</name>
<evidence type="ECO:0000259" key="2">
    <source>
        <dbReference type="PROSITE" id="PS50965"/>
    </source>
</evidence>
<feature type="domain" description="NERD" evidence="2">
    <location>
        <begin position="75"/>
        <end position="194"/>
    </location>
</feature>
<accession>A0A5D4TA21</accession>
<gene>
    <name evidence="3" type="ORF">FZC75_14875</name>
</gene>
<organism evidence="3 4">
    <name type="scientific">Sutcliffiella horikoshii</name>
    <dbReference type="NCBI Taxonomy" id="79883"/>
    <lineage>
        <taxon>Bacteria</taxon>
        <taxon>Bacillati</taxon>
        <taxon>Bacillota</taxon>
        <taxon>Bacilli</taxon>
        <taxon>Bacillales</taxon>
        <taxon>Bacillaceae</taxon>
        <taxon>Sutcliffiella</taxon>
    </lineage>
</organism>
<dbReference type="Pfam" id="PF08378">
    <property type="entry name" value="NERD"/>
    <property type="match status" value="1"/>
</dbReference>
<evidence type="ECO:0000313" key="4">
    <source>
        <dbReference type="Proteomes" id="UP000324517"/>
    </source>
</evidence>
<dbReference type="Proteomes" id="UP000324517">
    <property type="component" value="Unassembled WGS sequence"/>
</dbReference>
<evidence type="ECO:0000313" key="3">
    <source>
        <dbReference type="EMBL" id="TYS71302.1"/>
    </source>
</evidence>
<dbReference type="InterPro" id="IPR011528">
    <property type="entry name" value="NERD"/>
</dbReference>
<dbReference type="EMBL" id="VTET01000007">
    <property type="protein sequence ID" value="TYS71302.1"/>
    <property type="molecule type" value="Genomic_DNA"/>
</dbReference>
<sequence length="355" mass="41301">MKRETKLSKKYPLFCRKQPFTKRNNKNRQKRRTKMIKKKREKSHKLMTHEAGMRRVPKNHPKYPILEQEYGKLSYGHKGEEALDYFLTFLPNDNYLILNSLRLEDPKGRYFQIDSLLLAPTHCIILDSKFMSGKLEFDESANQLLRHLPGSADVEKLGDPISQISRQRHQLSLWLEKNGFPPMPIASLIVLTHNNAALIKTTPSITRKVTFHTNLPNRLKEIDENIPKRNILLSNKDLYKLSRTLIKKHTPDHFQLLNHYNVAFNELITGVICVKCSYAPMLRGRGVWGCLRCSAYSKDAHIEAIRDYKLLIGETISNKELRSYLKLPSASITSKYLVSMGLKFEGSFKNRRYFL</sequence>